<dbReference type="EMBL" id="CZQD01000004">
    <property type="protein sequence ID" value="CUS55603.1"/>
    <property type="molecule type" value="Genomic_DNA"/>
</dbReference>
<sequence>MIDRRTNSRRRQNVKLVLASLAVLSACAHPNRPVSPIESDTLAYSSAISDARQEQLLMNIVRLRYNDPVTFVDAERITTTENTQINGMLASALALGGQNLDEVLNGNVGTNMSSQPSIAYSALRGSDYAQQILQPLPPATIFLMSQSGWSVERLMLCCVSRIGDLENARAAAGPTPPVMPDNTRFRELAALMRSLQERGQLMVQVVDPDTSETDGDGKPRVILKWDRTSELGQQLADFFRRYWVSDVSVIPGDRYITEISTRGNALGDYAARGRSLLGVLSALSQSVHVPEAHRDIARASQPVLEYSDDPCRAPGGWHDVNGGLFAVQSAAARPTTATIAVEYRDYWFYVDDRCHDAKETLNLLDHLYALQAGISSDATTLLLLGG</sequence>
<evidence type="ECO:0000313" key="1">
    <source>
        <dbReference type="EMBL" id="CUS55603.1"/>
    </source>
</evidence>
<proteinExistence type="predicted"/>
<evidence type="ECO:0008006" key="2">
    <source>
        <dbReference type="Google" id="ProtNLM"/>
    </source>
</evidence>
<accession>A0A160TX40</accession>
<name>A0A160TX40_9ZZZZ</name>
<gene>
    <name evidence="1" type="ORF">MGWOODY_Hyp925</name>
</gene>
<reference evidence="1" key="1">
    <citation type="submission" date="2015-10" db="EMBL/GenBank/DDBJ databases">
        <authorList>
            <person name="Gilbert D.G."/>
        </authorList>
    </citation>
    <scope>NUCLEOTIDE SEQUENCE</scope>
</reference>
<dbReference type="AlphaFoldDB" id="A0A160TX40"/>
<organism evidence="1">
    <name type="scientific">hydrothermal vent metagenome</name>
    <dbReference type="NCBI Taxonomy" id="652676"/>
    <lineage>
        <taxon>unclassified sequences</taxon>
        <taxon>metagenomes</taxon>
        <taxon>ecological metagenomes</taxon>
    </lineage>
</organism>
<protein>
    <recommendedName>
        <fullName evidence="2">Lipoprotein</fullName>
    </recommendedName>
</protein>
<dbReference type="PROSITE" id="PS51257">
    <property type="entry name" value="PROKAR_LIPOPROTEIN"/>
    <property type="match status" value="1"/>
</dbReference>